<feature type="domain" description="RNA polymerase sigma-70 region 2" evidence="6">
    <location>
        <begin position="41"/>
        <end position="107"/>
    </location>
</feature>
<dbReference type="PANTHER" id="PTHR43133">
    <property type="entry name" value="RNA POLYMERASE ECF-TYPE SIGMA FACTO"/>
    <property type="match status" value="1"/>
</dbReference>
<sequence length="323" mass="35830">MASPNLHNMPLIKPAPACPVGENERIIRAAQRGDPDGFAALFAHHYDGMRAVASKIMGPGPDAEDACQNAAVAALRRIGELRDPAAVRPWLHAIVRNNCRMALRSNRPMPVDLDDVELPASDAVDPLEHVERGARRDWVWHAVGRLSPTLRPVTMLRYYTQGATYEQMATLCDIPVGTVRSRLSEARRHLATVLPRALDDRHGDAAALSDRRRAEATAILSALADGTAPQAAFRRWRHDVAVVWPDGRRTAGLDSLIMTIERDFAAGPSHQLASVAARPEFTIWEIEFNWPQGSPEHRPRSGIWLLHERNGMVHEARLAYAEH</sequence>
<gene>
    <name evidence="8" type="ORF">Cci01nite_79920</name>
</gene>
<dbReference type="InterPro" id="IPR013325">
    <property type="entry name" value="RNA_pol_sigma_r2"/>
</dbReference>
<evidence type="ECO:0000259" key="7">
    <source>
        <dbReference type="Pfam" id="PF08281"/>
    </source>
</evidence>
<comment type="similarity">
    <text evidence="1">Belongs to the sigma-70 factor family. ECF subfamily.</text>
</comment>
<dbReference type="InterPro" id="IPR007627">
    <property type="entry name" value="RNA_pol_sigma70_r2"/>
</dbReference>
<dbReference type="PANTHER" id="PTHR43133:SF8">
    <property type="entry name" value="RNA POLYMERASE SIGMA FACTOR HI_1459-RELATED"/>
    <property type="match status" value="1"/>
</dbReference>
<dbReference type="GO" id="GO:0006352">
    <property type="term" value="P:DNA-templated transcription initiation"/>
    <property type="evidence" value="ECO:0007669"/>
    <property type="project" value="InterPro"/>
</dbReference>
<evidence type="ECO:0000256" key="2">
    <source>
        <dbReference type="ARBA" id="ARBA00023015"/>
    </source>
</evidence>
<evidence type="ECO:0000313" key="9">
    <source>
        <dbReference type="Proteomes" id="UP000659904"/>
    </source>
</evidence>
<dbReference type="Gene3D" id="1.10.10.10">
    <property type="entry name" value="Winged helix-like DNA-binding domain superfamily/Winged helix DNA-binding domain"/>
    <property type="match status" value="1"/>
</dbReference>
<proteinExistence type="inferred from homology"/>
<dbReference type="NCBIfam" id="TIGR02937">
    <property type="entry name" value="sigma70-ECF"/>
    <property type="match status" value="1"/>
</dbReference>
<dbReference type="SUPFAM" id="SSF88946">
    <property type="entry name" value="Sigma2 domain of RNA polymerase sigma factors"/>
    <property type="match status" value="1"/>
</dbReference>
<keyword evidence="5" id="KW-0804">Transcription</keyword>
<dbReference type="InterPro" id="IPR036388">
    <property type="entry name" value="WH-like_DNA-bd_sf"/>
</dbReference>
<evidence type="ECO:0000256" key="4">
    <source>
        <dbReference type="ARBA" id="ARBA00023125"/>
    </source>
</evidence>
<dbReference type="CDD" id="cd06171">
    <property type="entry name" value="Sigma70_r4"/>
    <property type="match status" value="1"/>
</dbReference>
<keyword evidence="4" id="KW-0238">DNA-binding</keyword>
<dbReference type="Proteomes" id="UP000659904">
    <property type="component" value="Unassembled WGS sequence"/>
</dbReference>
<dbReference type="InterPro" id="IPR039425">
    <property type="entry name" value="RNA_pol_sigma-70-like"/>
</dbReference>
<dbReference type="AlphaFoldDB" id="A0A8J3P415"/>
<evidence type="ECO:0000256" key="1">
    <source>
        <dbReference type="ARBA" id="ARBA00010641"/>
    </source>
</evidence>
<protein>
    <submittedName>
        <fullName evidence="8">DNA-directed RNA polymerase sigma-70 factor</fullName>
    </submittedName>
</protein>
<feature type="domain" description="RNA polymerase sigma factor 70 region 4 type 2" evidence="7">
    <location>
        <begin position="138"/>
        <end position="190"/>
    </location>
</feature>
<dbReference type="GO" id="GO:0000428">
    <property type="term" value="C:DNA-directed RNA polymerase complex"/>
    <property type="evidence" value="ECO:0007669"/>
    <property type="project" value="UniProtKB-KW"/>
</dbReference>
<accession>A0A8J3P415</accession>
<keyword evidence="2" id="KW-0805">Transcription regulation</keyword>
<evidence type="ECO:0000256" key="3">
    <source>
        <dbReference type="ARBA" id="ARBA00023082"/>
    </source>
</evidence>
<dbReference type="EMBL" id="BONH01000063">
    <property type="protein sequence ID" value="GIG02899.1"/>
    <property type="molecule type" value="Genomic_DNA"/>
</dbReference>
<dbReference type="Gene3D" id="1.10.1740.10">
    <property type="match status" value="1"/>
</dbReference>
<reference evidence="8 9" key="1">
    <citation type="submission" date="2021-01" db="EMBL/GenBank/DDBJ databases">
        <title>Whole genome shotgun sequence of Catellatospora citrea NBRC 14495.</title>
        <authorList>
            <person name="Komaki H."/>
            <person name="Tamura T."/>
        </authorList>
    </citation>
    <scope>NUCLEOTIDE SEQUENCE [LARGE SCALE GENOMIC DNA]</scope>
    <source>
        <strain evidence="8 9">NBRC 14495</strain>
    </source>
</reference>
<dbReference type="SUPFAM" id="SSF88659">
    <property type="entry name" value="Sigma3 and sigma4 domains of RNA polymerase sigma factors"/>
    <property type="match status" value="1"/>
</dbReference>
<dbReference type="Pfam" id="PF04542">
    <property type="entry name" value="Sigma70_r2"/>
    <property type="match status" value="1"/>
</dbReference>
<comment type="caution">
    <text evidence="8">The sequence shown here is derived from an EMBL/GenBank/DDBJ whole genome shotgun (WGS) entry which is preliminary data.</text>
</comment>
<keyword evidence="9" id="KW-1185">Reference proteome</keyword>
<evidence type="ECO:0000259" key="6">
    <source>
        <dbReference type="Pfam" id="PF04542"/>
    </source>
</evidence>
<name>A0A8J3P415_9ACTN</name>
<dbReference type="GO" id="GO:0016987">
    <property type="term" value="F:sigma factor activity"/>
    <property type="evidence" value="ECO:0007669"/>
    <property type="project" value="UniProtKB-KW"/>
</dbReference>
<dbReference type="Pfam" id="PF08281">
    <property type="entry name" value="Sigma70_r4_2"/>
    <property type="match status" value="1"/>
</dbReference>
<evidence type="ECO:0000256" key="5">
    <source>
        <dbReference type="ARBA" id="ARBA00023163"/>
    </source>
</evidence>
<dbReference type="GO" id="GO:0003677">
    <property type="term" value="F:DNA binding"/>
    <property type="evidence" value="ECO:0007669"/>
    <property type="project" value="UniProtKB-KW"/>
</dbReference>
<dbReference type="InterPro" id="IPR013324">
    <property type="entry name" value="RNA_pol_sigma_r3/r4-like"/>
</dbReference>
<organism evidence="8 9">
    <name type="scientific">Catellatospora citrea</name>
    <dbReference type="NCBI Taxonomy" id="53366"/>
    <lineage>
        <taxon>Bacteria</taxon>
        <taxon>Bacillati</taxon>
        <taxon>Actinomycetota</taxon>
        <taxon>Actinomycetes</taxon>
        <taxon>Micromonosporales</taxon>
        <taxon>Micromonosporaceae</taxon>
        <taxon>Catellatospora</taxon>
    </lineage>
</organism>
<evidence type="ECO:0000313" key="8">
    <source>
        <dbReference type="EMBL" id="GIG02899.1"/>
    </source>
</evidence>
<keyword evidence="3" id="KW-0731">Sigma factor</keyword>
<dbReference type="InterPro" id="IPR014284">
    <property type="entry name" value="RNA_pol_sigma-70_dom"/>
</dbReference>
<dbReference type="InterPro" id="IPR013249">
    <property type="entry name" value="RNA_pol_sigma70_r4_t2"/>
</dbReference>
<keyword evidence="8" id="KW-0240">DNA-directed RNA polymerase</keyword>